<evidence type="ECO:0008006" key="2">
    <source>
        <dbReference type="Google" id="ProtNLM"/>
    </source>
</evidence>
<organism evidence="1">
    <name type="scientific">mine drainage metagenome</name>
    <dbReference type="NCBI Taxonomy" id="410659"/>
    <lineage>
        <taxon>unclassified sequences</taxon>
        <taxon>metagenomes</taxon>
        <taxon>ecological metagenomes</taxon>
    </lineage>
</organism>
<feature type="non-terminal residue" evidence="1">
    <location>
        <position position="163"/>
    </location>
</feature>
<dbReference type="InterPro" id="IPR013494">
    <property type="entry name" value="CHP02678"/>
</dbReference>
<gene>
    <name evidence="1" type="ORF">B2A_08506</name>
</gene>
<dbReference type="NCBIfam" id="TIGR02678">
    <property type="entry name" value="TIGR02678 family protein"/>
    <property type="match status" value="1"/>
</dbReference>
<protein>
    <recommendedName>
        <fullName evidence="2">TIGR02678 family protein</fullName>
    </recommendedName>
</protein>
<reference evidence="1" key="2">
    <citation type="journal article" date="2014" name="ISME J.">
        <title>Microbial stratification in low pH oxic and suboxic macroscopic growths along an acid mine drainage.</title>
        <authorList>
            <person name="Mendez-Garcia C."/>
            <person name="Mesa V."/>
            <person name="Sprenger R.R."/>
            <person name="Richter M."/>
            <person name="Diez M.S."/>
            <person name="Solano J."/>
            <person name="Bargiela R."/>
            <person name="Golyshina O.V."/>
            <person name="Manteca A."/>
            <person name="Ramos J.L."/>
            <person name="Gallego J.R."/>
            <person name="Llorente I."/>
            <person name="Martins Dos Santos V.A."/>
            <person name="Jensen O.N."/>
            <person name="Pelaez A.I."/>
            <person name="Sanchez J."/>
            <person name="Ferrer M."/>
        </authorList>
    </citation>
    <scope>NUCLEOTIDE SEQUENCE</scope>
</reference>
<sequence length="163" mass="18286">MSGNPLDRRCYVLLCLALAVLERSDRQTTLGRLSEQVIAAATDPAISAAGLRFGFDTQDGRREFVHAVRLLLDLGAIRRVQGDEESYVRERSDVLYNVARPVLAQLLAARRNPSLVPVGGFEEQLAALISEPRPETADARNRQIRLKLTRRLLDDPVLYYDEL</sequence>
<reference evidence="1" key="1">
    <citation type="submission" date="2013-08" db="EMBL/GenBank/DDBJ databases">
        <authorList>
            <person name="Mendez C."/>
            <person name="Richter M."/>
            <person name="Ferrer M."/>
            <person name="Sanchez J."/>
        </authorList>
    </citation>
    <scope>NUCLEOTIDE SEQUENCE</scope>
</reference>
<name>T1B344_9ZZZZ</name>
<proteinExistence type="predicted"/>
<comment type="caution">
    <text evidence="1">The sequence shown here is derived from an EMBL/GenBank/DDBJ whole genome shotgun (WGS) entry which is preliminary data.</text>
</comment>
<evidence type="ECO:0000313" key="1">
    <source>
        <dbReference type="EMBL" id="EQD47244.1"/>
    </source>
</evidence>
<dbReference type="AlphaFoldDB" id="T1B344"/>
<accession>T1B344</accession>
<dbReference type="EMBL" id="AUZZ01006128">
    <property type="protein sequence ID" value="EQD47244.1"/>
    <property type="molecule type" value="Genomic_DNA"/>
</dbReference>
<dbReference type="Pfam" id="PF09661">
    <property type="entry name" value="DUF2398"/>
    <property type="match status" value="1"/>
</dbReference>